<dbReference type="Proteomes" id="UP001515943">
    <property type="component" value="Unassembled WGS sequence"/>
</dbReference>
<evidence type="ECO:0000313" key="1">
    <source>
        <dbReference type="EMBL" id="NKE60699.1"/>
    </source>
</evidence>
<proteinExistence type="predicted"/>
<name>A0ABX1FNU9_9PSEU</name>
<reference evidence="1 2" key="1">
    <citation type="submission" date="2019-08" db="EMBL/GenBank/DDBJ databases">
        <title>Lentzea from Indian Himalayas.</title>
        <authorList>
            <person name="Mandal S."/>
            <person name="Mallick Gupta A."/>
            <person name="Maiti P.K."/>
            <person name="Sarkar J."/>
            <person name="Mandal S."/>
        </authorList>
    </citation>
    <scope>NUCLEOTIDE SEQUENCE [LARGE SCALE GENOMIC DNA]</scope>
    <source>
        <strain evidence="1 2">PSKA42</strain>
    </source>
</reference>
<dbReference type="RefSeq" id="WP_167977359.1">
    <property type="nucleotide sequence ID" value="NZ_VSRL01000133.1"/>
</dbReference>
<protein>
    <submittedName>
        <fullName evidence="1">Uncharacterized protein</fullName>
    </submittedName>
</protein>
<sequence length="63" mass="7182">MRVPWRDRPWDQFVCDDPLGNSSCTLLAAIGKNRDDPFEEINAGIGIDSVDQDRLRHNQRTLG</sequence>
<comment type="caution">
    <text evidence="1">The sequence shown here is derived from an EMBL/GenBank/DDBJ whole genome shotgun (WGS) entry which is preliminary data.</text>
</comment>
<evidence type="ECO:0000313" key="2">
    <source>
        <dbReference type="Proteomes" id="UP001515943"/>
    </source>
</evidence>
<keyword evidence="2" id="KW-1185">Reference proteome</keyword>
<dbReference type="EMBL" id="VSRL01000133">
    <property type="protein sequence ID" value="NKE60699.1"/>
    <property type="molecule type" value="Genomic_DNA"/>
</dbReference>
<organism evidence="1 2">
    <name type="scientific">Lentzea indica</name>
    <dbReference type="NCBI Taxonomy" id="2604800"/>
    <lineage>
        <taxon>Bacteria</taxon>
        <taxon>Bacillati</taxon>
        <taxon>Actinomycetota</taxon>
        <taxon>Actinomycetes</taxon>
        <taxon>Pseudonocardiales</taxon>
        <taxon>Pseudonocardiaceae</taxon>
        <taxon>Lentzea</taxon>
    </lineage>
</organism>
<accession>A0ABX1FNU9</accession>
<gene>
    <name evidence="1" type="ORF">FXN61_29480</name>
</gene>